<gene>
    <name evidence="1" type="ORF">ILEXP_LOCUS24607</name>
    <name evidence="2" type="ORF">ILEXP_LOCUS48602</name>
</gene>
<evidence type="ECO:0000313" key="1">
    <source>
        <dbReference type="EMBL" id="CAK9156190.1"/>
    </source>
</evidence>
<dbReference type="EMBL" id="CAUOFW020007280">
    <property type="protein sequence ID" value="CAK9178682.1"/>
    <property type="molecule type" value="Genomic_DNA"/>
</dbReference>
<dbReference type="Proteomes" id="UP001642360">
    <property type="component" value="Unassembled WGS sequence"/>
</dbReference>
<evidence type="ECO:0000313" key="3">
    <source>
        <dbReference type="Proteomes" id="UP001642360"/>
    </source>
</evidence>
<proteinExistence type="predicted"/>
<evidence type="ECO:0000313" key="2">
    <source>
        <dbReference type="EMBL" id="CAK9178682.1"/>
    </source>
</evidence>
<comment type="caution">
    <text evidence="1">The sequence shown here is derived from an EMBL/GenBank/DDBJ whole genome shotgun (WGS) entry which is preliminary data.</text>
</comment>
<name>A0ABC8SH73_9AQUA</name>
<dbReference type="EMBL" id="CAUOFW020002813">
    <property type="protein sequence ID" value="CAK9156190.1"/>
    <property type="molecule type" value="Genomic_DNA"/>
</dbReference>
<reference evidence="1 3" key="1">
    <citation type="submission" date="2024-02" db="EMBL/GenBank/DDBJ databases">
        <authorList>
            <person name="Vignale AGUSTIN F."/>
            <person name="Sosa J E."/>
            <person name="Modenutti C."/>
        </authorList>
    </citation>
    <scope>NUCLEOTIDE SEQUENCE [LARGE SCALE GENOMIC DNA]</scope>
</reference>
<protein>
    <submittedName>
        <fullName evidence="1">Uncharacterized protein</fullName>
    </submittedName>
</protein>
<dbReference type="AlphaFoldDB" id="A0ABC8SH73"/>
<feature type="non-terminal residue" evidence="1">
    <location>
        <position position="1"/>
    </location>
</feature>
<sequence length="179" mass="20605">FPHVLLNKHLLYSLYFPLFSRPSPFSFFPFFFVFPNKMASQLPRDSESFTNIGDFEELEITEFHEALLRELLEGPEVGTEDNGFGFTDQSVEAGVKPDSTMEACDYWKQVDTRVDDFDWLEMMKIATAMPCNEPTVGNPGTYMEEMVEMHELGDLEEYSHAYYAVSSDEIAYGGLWQDN</sequence>
<accession>A0ABC8SH73</accession>
<organism evidence="1 3">
    <name type="scientific">Ilex paraguariensis</name>
    <name type="common">yerba mate</name>
    <dbReference type="NCBI Taxonomy" id="185542"/>
    <lineage>
        <taxon>Eukaryota</taxon>
        <taxon>Viridiplantae</taxon>
        <taxon>Streptophyta</taxon>
        <taxon>Embryophyta</taxon>
        <taxon>Tracheophyta</taxon>
        <taxon>Spermatophyta</taxon>
        <taxon>Magnoliopsida</taxon>
        <taxon>eudicotyledons</taxon>
        <taxon>Gunneridae</taxon>
        <taxon>Pentapetalae</taxon>
        <taxon>asterids</taxon>
        <taxon>campanulids</taxon>
        <taxon>Aquifoliales</taxon>
        <taxon>Aquifoliaceae</taxon>
        <taxon>Ilex</taxon>
    </lineage>
</organism>
<keyword evidence="3" id="KW-1185">Reference proteome</keyword>